<evidence type="ECO:0000313" key="2">
    <source>
        <dbReference type="EMBL" id="EEY54886.1"/>
    </source>
</evidence>
<protein>
    <submittedName>
        <fullName evidence="2">Uncharacterized protein</fullName>
    </submittedName>
</protein>
<dbReference type="HOGENOM" id="CLU_944817_0_0_1"/>
<dbReference type="OrthoDB" id="1935234at2759"/>
<dbReference type="RefSeq" id="XP_002903831.1">
    <property type="nucleotide sequence ID" value="XM_002903785.1"/>
</dbReference>
<gene>
    <name evidence="2" type="ORF">PITG_08451</name>
</gene>
<feature type="coiled-coil region" evidence="1">
    <location>
        <begin position="184"/>
        <end position="211"/>
    </location>
</feature>
<dbReference type="eggNOG" id="ENOG502QUZQ">
    <property type="taxonomic scope" value="Eukaryota"/>
</dbReference>
<name>D0NAM8_PHYIT</name>
<reference evidence="3" key="1">
    <citation type="journal article" date="2009" name="Nature">
        <title>Genome sequence and analysis of the Irish potato famine pathogen Phytophthora infestans.</title>
        <authorList>
            <consortium name="The Broad Institute Genome Sequencing Platform"/>
            <person name="Haas B.J."/>
            <person name="Kamoun S."/>
            <person name="Zody M.C."/>
            <person name="Jiang R.H."/>
            <person name="Handsaker R.E."/>
            <person name="Cano L.M."/>
            <person name="Grabherr M."/>
            <person name="Kodira C.D."/>
            <person name="Raffaele S."/>
            <person name="Torto-Alalibo T."/>
            <person name="Bozkurt T.O."/>
            <person name="Ah-Fong A.M."/>
            <person name="Alvarado L."/>
            <person name="Anderson V.L."/>
            <person name="Armstrong M.R."/>
            <person name="Avrova A."/>
            <person name="Baxter L."/>
            <person name="Beynon J."/>
            <person name="Boevink P.C."/>
            <person name="Bollmann S.R."/>
            <person name="Bos J.I."/>
            <person name="Bulone V."/>
            <person name="Cai G."/>
            <person name="Cakir C."/>
            <person name="Carrington J.C."/>
            <person name="Chawner M."/>
            <person name="Conti L."/>
            <person name="Costanzo S."/>
            <person name="Ewan R."/>
            <person name="Fahlgren N."/>
            <person name="Fischbach M.A."/>
            <person name="Fugelstad J."/>
            <person name="Gilroy E.M."/>
            <person name="Gnerre S."/>
            <person name="Green P.J."/>
            <person name="Grenville-Briggs L.J."/>
            <person name="Griffith J."/>
            <person name="Grunwald N.J."/>
            <person name="Horn K."/>
            <person name="Horner N.R."/>
            <person name="Hu C.H."/>
            <person name="Huitema E."/>
            <person name="Jeong D.H."/>
            <person name="Jones A.M."/>
            <person name="Jones J.D."/>
            <person name="Jones R.W."/>
            <person name="Karlsson E.K."/>
            <person name="Kunjeti S.G."/>
            <person name="Lamour K."/>
            <person name="Liu Z."/>
            <person name="Ma L."/>
            <person name="Maclean D."/>
            <person name="Chibucos M.C."/>
            <person name="McDonald H."/>
            <person name="McWalters J."/>
            <person name="Meijer H.J."/>
            <person name="Morgan W."/>
            <person name="Morris P.F."/>
            <person name="Munro C.A."/>
            <person name="O'Neill K."/>
            <person name="Ospina-Giraldo M."/>
            <person name="Pinzon A."/>
            <person name="Pritchard L."/>
            <person name="Ramsahoye B."/>
            <person name="Ren Q."/>
            <person name="Restrepo S."/>
            <person name="Roy S."/>
            <person name="Sadanandom A."/>
            <person name="Savidor A."/>
            <person name="Schornack S."/>
            <person name="Schwartz D.C."/>
            <person name="Schumann U.D."/>
            <person name="Schwessinger B."/>
            <person name="Seyer L."/>
            <person name="Sharpe T."/>
            <person name="Silvar C."/>
            <person name="Song J."/>
            <person name="Studholme D.J."/>
            <person name="Sykes S."/>
            <person name="Thines M."/>
            <person name="van de Vondervoort P.J."/>
            <person name="Phuntumart V."/>
            <person name="Wawra S."/>
            <person name="Weide R."/>
            <person name="Win J."/>
            <person name="Young C."/>
            <person name="Zhou S."/>
            <person name="Fry W."/>
            <person name="Meyers B.C."/>
            <person name="van West P."/>
            <person name="Ristaino J."/>
            <person name="Govers F."/>
            <person name="Birch P.R."/>
            <person name="Whisson S.C."/>
            <person name="Judelson H.S."/>
            <person name="Nusbaum C."/>
        </authorList>
    </citation>
    <scope>NUCLEOTIDE SEQUENCE [LARGE SCALE GENOMIC DNA]</scope>
    <source>
        <strain evidence="3">T30-4</strain>
    </source>
</reference>
<evidence type="ECO:0000256" key="1">
    <source>
        <dbReference type="SAM" id="Coils"/>
    </source>
</evidence>
<dbReference type="STRING" id="403677.D0NAM8"/>
<sequence length="295" mass="33031">MGCFSPARGHRNISQEVTAYLLPHPICPTSVPSKSRVQLTHTGSSAIKYQVAHVSGSTQLMGFFTPARRHRNISQEVTPYLLPHPICPTSVPSKSRVQLTHTGLSAINYQVAHVSGSWPMSLALINGDRLVADLRDFQDLLMIKKRDLDEWARQEKAAQAAFLTLAPSPTQQNSTLPAQAAGCLVFTTERIESLQAENKKLRQQFRDLHKQQNVLAKEKRQQQEAIARDQDRSEQLMRLKFGQLVDLEVLDRACDASSVDELQTRVKLREVEGGRTTIMDLGESLVELEENEELA</sequence>
<dbReference type="GeneID" id="9475139"/>
<dbReference type="Proteomes" id="UP000006643">
    <property type="component" value="Unassembled WGS sequence"/>
</dbReference>
<dbReference type="AlphaFoldDB" id="D0NAM8"/>
<accession>D0NAM8</accession>
<dbReference type="VEuPathDB" id="FungiDB:PITG_08451"/>
<dbReference type="InParanoid" id="D0NAM8"/>
<organism evidence="2 3">
    <name type="scientific">Phytophthora infestans (strain T30-4)</name>
    <name type="common">Potato late blight agent</name>
    <dbReference type="NCBI Taxonomy" id="403677"/>
    <lineage>
        <taxon>Eukaryota</taxon>
        <taxon>Sar</taxon>
        <taxon>Stramenopiles</taxon>
        <taxon>Oomycota</taxon>
        <taxon>Peronosporomycetes</taxon>
        <taxon>Peronosporales</taxon>
        <taxon>Peronosporaceae</taxon>
        <taxon>Phytophthora</taxon>
    </lineage>
</organism>
<keyword evidence="3" id="KW-1185">Reference proteome</keyword>
<evidence type="ECO:0000313" key="3">
    <source>
        <dbReference type="Proteomes" id="UP000006643"/>
    </source>
</evidence>
<proteinExistence type="predicted"/>
<dbReference type="KEGG" id="pif:PITG_08451"/>
<dbReference type="EMBL" id="DS028130">
    <property type="protein sequence ID" value="EEY54886.1"/>
    <property type="molecule type" value="Genomic_DNA"/>
</dbReference>
<keyword evidence="1" id="KW-0175">Coiled coil</keyword>